<feature type="compositionally biased region" description="Gly residues" evidence="1">
    <location>
        <begin position="26"/>
        <end position="36"/>
    </location>
</feature>
<evidence type="ECO:0000313" key="3">
    <source>
        <dbReference type="EMBL" id="RIX32578.1"/>
    </source>
</evidence>
<feature type="signal peptide" evidence="2">
    <location>
        <begin position="1"/>
        <end position="21"/>
    </location>
</feature>
<evidence type="ECO:0000256" key="1">
    <source>
        <dbReference type="SAM" id="MobiDB-lite"/>
    </source>
</evidence>
<sequence>MTKWMLAAGAAALAIVSPALAEKGGHGGGKGHGGGQSAKAERGGGGGGQKVEPRGGERAMRAPQRTERQRLAQRDDRPAKAQRVERRDNDNRRTRLARAENDRGKDRRVEIRTDRPNRDIRILNRDDRRDRDVRLVSWDRDRIDGVRFVPRWNDKGLVRGFADGCPPGLAKKGNGCMPPGQAKKLVGTALPTALMGSMLNGPYRNWYRDNDDYLYRWDDDYIYRVRRDGGLIDAFFPYQNQDYYYYPVGMQYPDYYNYYNVPYQYQSYYPDGGDYLYRYGDGAIYQVNPSTGLISGIAALLTGDPFAVGQPLPSAYSVYNVPFGYRDRYYDTADNWYRYNDGYIYQVDPTTQLITAVINALV</sequence>
<reference evidence="3 4" key="1">
    <citation type="submission" date="2018-09" db="EMBL/GenBank/DDBJ databases">
        <title>Sphingomonas sp. DAC4.</title>
        <authorList>
            <person name="Seo T."/>
        </authorList>
    </citation>
    <scope>NUCLEOTIDE SEQUENCE [LARGE SCALE GENOMIC DNA]</scope>
    <source>
        <strain evidence="3 4">DAC4</strain>
    </source>
</reference>
<gene>
    <name evidence="3" type="ORF">D3M59_06525</name>
</gene>
<organism evidence="3 4">
    <name type="scientific">Sphingomonas edaphi</name>
    <dbReference type="NCBI Taxonomy" id="2315689"/>
    <lineage>
        <taxon>Bacteria</taxon>
        <taxon>Pseudomonadati</taxon>
        <taxon>Pseudomonadota</taxon>
        <taxon>Alphaproteobacteria</taxon>
        <taxon>Sphingomonadales</taxon>
        <taxon>Sphingomonadaceae</taxon>
        <taxon>Sphingomonas</taxon>
    </lineage>
</organism>
<proteinExistence type="predicted"/>
<feature type="chain" id="PRO_5019452360" description="RcnB family protein" evidence="2">
    <location>
        <begin position="22"/>
        <end position="362"/>
    </location>
</feature>
<keyword evidence="4" id="KW-1185">Reference proteome</keyword>
<feature type="region of interest" description="Disordered" evidence="1">
    <location>
        <begin position="21"/>
        <end position="108"/>
    </location>
</feature>
<comment type="caution">
    <text evidence="3">The sequence shown here is derived from an EMBL/GenBank/DDBJ whole genome shotgun (WGS) entry which is preliminary data.</text>
</comment>
<dbReference type="RefSeq" id="WP_119532653.1">
    <property type="nucleotide sequence ID" value="NZ_QXTF01000001.1"/>
</dbReference>
<name>A0A418Q3U2_9SPHN</name>
<dbReference type="AlphaFoldDB" id="A0A418Q3U2"/>
<protein>
    <recommendedName>
        <fullName evidence="5">RcnB family protein</fullName>
    </recommendedName>
</protein>
<evidence type="ECO:0008006" key="5">
    <source>
        <dbReference type="Google" id="ProtNLM"/>
    </source>
</evidence>
<accession>A0A418Q3U2</accession>
<dbReference type="OrthoDB" id="7408224at2"/>
<feature type="compositionally biased region" description="Basic and acidic residues" evidence="1">
    <location>
        <begin position="51"/>
        <end position="108"/>
    </location>
</feature>
<dbReference type="EMBL" id="QXTF01000001">
    <property type="protein sequence ID" value="RIX32578.1"/>
    <property type="molecule type" value="Genomic_DNA"/>
</dbReference>
<evidence type="ECO:0000313" key="4">
    <source>
        <dbReference type="Proteomes" id="UP000285023"/>
    </source>
</evidence>
<evidence type="ECO:0000256" key="2">
    <source>
        <dbReference type="SAM" id="SignalP"/>
    </source>
</evidence>
<dbReference type="Proteomes" id="UP000285023">
    <property type="component" value="Unassembled WGS sequence"/>
</dbReference>
<keyword evidence="2" id="KW-0732">Signal</keyword>